<accession>A0A1D7VWM3</accession>
<dbReference type="PANTHER" id="PTHR43037:SF1">
    <property type="entry name" value="BLL1128 PROTEIN"/>
    <property type="match status" value="1"/>
</dbReference>
<dbReference type="Proteomes" id="UP000094094">
    <property type="component" value="Chromosome"/>
</dbReference>
<dbReference type="InterPro" id="IPR010126">
    <property type="entry name" value="Esterase_phb"/>
</dbReference>
<dbReference type="GO" id="GO:0005576">
    <property type="term" value="C:extracellular region"/>
    <property type="evidence" value="ECO:0007669"/>
    <property type="project" value="InterPro"/>
</dbReference>
<dbReference type="NCBIfam" id="TIGR01840">
    <property type="entry name" value="esterase_phb"/>
    <property type="match status" value="1"/>
</dbReference>
<dbReference type="Pfam" id="PF10503">
    <property type="entry name" value="Esterase_PHB"/>
    <property type="match status" value="1"/>
</dbReference>
<dbReference type="PANTHER" id="PTHR43037">
    <property type="entry name" value="UNNAMED PRODUCT-RELATED"/>
    <property type="match status" value="1"/>
</dbReference>
<keyword evidence="2" id="KW-0378">Hydrolase</keyword>
<evidence type="ECO:0000313" key="4">
    <source>
        <dbReference type="Proteomes" id="UP000094094"/>
    </source>
</evidence>
<sequence length="322" mass="34430">MSTLLAPTPAAGRPAREAGVTLERVSNFGSNPGNLAMYVYRPARLPAQPAVVVALHGCTQSAQVYADNSGLTTLADRHGFLVVFAETTTANNLNRCFNWFQPVDNQRGRGEAASIRQMVAHADSAYGGDPSRTYVTGLSAGGAMTSVMLATYPEVFRAGAVIAGLPYHCTRDTGPFTCMNPGVDRTPADWAERVRDAFPSYTGPWPRVAVWHGDQDSTVVPKNADELRDQWTAVHGLDQTPDRTSTIGPDRTRREEYMAGDGSVAVQVNKVPGIGHGTPVDPGTEPEQCGRTGTAHFIRSICSSYWITDFFGLGGPSARAGS</sequence>
<reference evidence="3 4" key="1">
    <citation type="submission" date="2016-09" db="EMBL/GenBank/DDBJ databases">
        <title>Complete genome sequencing of Streptomyces lydicus 103 and metabolic pathways analysis of antibiotic biosynthesis.</title>
        <authorList>
            <person name="Jia N."/>
            <person name="Ding M.-Z."/>
            <person name="Gao F."/>
            <person name="Yuan Y.-J."/>
        </authorList>
    </citation>
    <scope>NUCLEOTIDE SEQUENCE [LARGE SCALE GENOMIC DNA]</scope>
    <source>
        <strain evidence="3 4">103</strain>
    </source>
</reference>
<dbReference type="GO" id="GO:0016787">
    <property type="term" value="F:hydrolase activity"/>
    <property type="evidence" value="ECO:0007669"/>
    <property type="project" value="UniProtKB-KW"/>
</dbReference>
<keyword evidence="4" id="KW-1185">Reference proteome</keyword>
<name>A0A1D7VWM3_9ACTN</name>
<dbReference type="EMBL" id="CP017157">
    <property type="protein sequence ID" value="AOP51229.1"/>
    <property type="molecule type" value="Genomic_DNA"/>
</dbReference>
<dbReference type="AlphaFoldDB" id="A0A1D7VWM3"/>
<gene>
    <name evidence="3" type="ORF">SL103_15840</name>
</gene>
<dbReference type="SUPFAM" id="SSF53474">
    <property type="entry name" value="alpha/beta-Hydrolases"/>
    <property type="match status" value="2"/>
</dbReference>
<dbReference type="KEGG" id="slc:SL103_15840"/>
<protein>
    <submittedName>
        <fullName evidence="3">Feruloyl esterase</fullName>
    </submittedName>
</protein>
<evidence type="ECO:0000256" key="1">
    <source>
        <dbReference type="ARBA" id="ARBA00022729"/>
    </source>
</evidence>
<dbReference type="InterPro" id="IPR029058">
    <property type="entry name" value="AB_hydrolase_fold"/>
</dbReference>
<proteinExistence type="predicted"/>
<evidence type="ECO:0000313" key="3">
    <source>
        <dbReference type="EMBL" id="AOP51229.1"/>
    </source>
</evidence>
<dbReference type="Gene3D" id="3.40.50.1820">
    <property type="entry name" value="alpha/beta hydrolase"/>
    <property type="match status" value="1"/>
</dbReference>
<organism evidence="3 4">
    <name type="scientific">Streptomyces lydicus</name>
    <dbReference type="NCBI Taxonomy" id="47763"/>
    <lineage>
        <taxon>Bacteria</taxon>
        <taxon>Bacillati</taxon>
        <taxon>Actinomycetota</taxon>
        <taxon>Actinomycetes</taxon>
        <taxon>Kitasatosporales</taxon>
        <taxon>Streptomycetaceae</taxon>
        <taxon>Streptomyces</taxon>
    </lineage>
</organism>
<keyword evidence="1" id="KW-0732">Signal</keyword>
<dbReference type="InterPro" id="IPR050955">
    <property type="entry name" value="Plant_Biomass_Hydrol_Est"/>
</dbReference>
<evidence type="ECO:0000256" key="2">
    <source>
        <dbReference type="ARBA" id="ARBA00022801"/>
    </source>
</evidence>